<keyword evidence="2" id="KW-1185">Reference proteome</keyword>
<comment type="caution">
    <text evidence="1">The sequence shown here is derived from an EMBL/GenBank/DDBJ whole genome shotgun (WGS) entry which is preliminary data.</text>
</comment>
<evidence type="ECO:0000313" key="2">
    <source>
        <dbReference type="Proteomes" id="UP001303046"/>
    </source>
</evidence>
<gene>
    <name evidence="1" type="primary">Necator_chrI.g2348</name>
    <name evidence="1" type="ORF">RB195_006221</name>
</gene>
<proteinExistence type="predicted"/>
<sequence length="85" mass="9659">MYRAAGRVASNRDMGTVLLDTHDFPPECLTSRTSQKRLRFVWLTSDDILSDDVEQSGTVRKEHQQNDVRVVEIPPSNLKCQNVVS</sequence>
<protein>
    <submittedName>
        <fullName evidence="1">Uncharacterized protein</fullName>
    </submittedName>
</protein>
<reference evidence="1 2" key="1">
    <citation type="submission" date="2023-08" db="EMBL/GenBank/DDBJ databases">
        <title>A Necator americanus chromosomal reference genome.</title>
        <authorList>
            <person name="Ilik V."/>
            <person name="Petrzelkova K.J."/>
            <person name="Pardy F."/>
            <person name="Fuh T."/>
            <person name="Niatou-Singa F.S."/>
            <person name="Gouil Q."/>
            <person name="Baker L."/>
            <person name="Ritchie M.E."/>
            <person name="Jex A.R."/>
            <person name="Gazzola D."/>
            <person name="Li H."/>
            <person name="Toshio Fujiwara R."/>
            <person name="Zhan B."/>
            <person name="Aroian R.V."/>
            <person name="Pafco B."/>
            <person name="Schwarz E.M."/>
        </authorList>
    </citation>
    <scope>NUCLEOTIDE SEQUENCE [LARGE SCALE GENOMIC DNA]</scope>
    <source>
        <strain evidence="1 2">Aroian</strain>
        <tissue evidence="1">Whole animal</tissue>
    </source>
</reference>
<accession>A0ABR1BRJ3</accession>
<name>A0ABR1BRJ3_NECAM</name>
<evidence type="ECO:0000313" key="1">
    <source>
        <dbReference type="EMBL" id="KAK6729034.1"/>
    </source>
</evidence>
<dbReference type="Proteomes" id="UP001303046">
    <property type="component" value="Unassembled WGS sequence"/>
</dbReference>
<dbReference type="EMBL" id="JAVFWL010000001">
    <property type="protein sequence ID" value="KAK6729034.1"/>
    <property type="molecule type" value="Genomic_DNA"/>
</dbReference>
<organism evidence="1 2">
    <name type="scientific">Necator americanus</name>
    <name type="common">Human hookworm</name>
    <dbReference type="NCBI Taxonomy" id="51031"/>
    <lineage>
        <taxon>Eukaryota</taxon>
        <taxon>Metazoa</taxon>
        <taxon>Ecdysozoa</taxon>
        <taxon>Nematoda</taxon>
        <taxon>Chromadorea</taxon>
        <taxon>Rhabditida</taxon>
        <taxon>Rhabditina</taxon>
        <taxon>Rhabditomorpha</taxon>
        <taxon>Strongyloidea</taxon>
        <taxon>Ancylostomatidae</taxon>
        <taxon>Bunostominae</taxon>
        <taxon>Necator</taxon>
    </lineage>
</organism>